<feature type="compositionally biased region" description="Pro residues" evidence="1">
    <location>
        <begin position="249"/>
        <end position="261"/>
    </location>
</feature>
<evidence type="ECO:0000313" key="2">
    <source>
        <dbReference type="EMBL" id="KAL1410744.1"/>
    </source>
</evidence>
<dbReference type="Proteomes" id="UP001565368">
    <property type="component" value="Unassembled WGS sequence"/>
</dbReference>
<dbReference type="EMBL" id="JBBXJM010000002">
    <property type="protein sequence ID" value="KAL1410744.1"/>
    <property type="molecule type" value="Genomic_DNA"/>
</dbReference>
<dbReference type="GeneID" id="95982729"/>
<organism evidence="2 3">
    <name type="scientific">Vanrija albida</name>
    <dbReference type="NCBI Taxonomy" id="181172"/>
    <lineage>
        <taxon>Eukaryota</taxon>
        <taxon>Fungi</taxon>
        <taxon>Dikarya</taxon>
        <taxon>Basidiomycota</taxon>
        <taxon>Agaricomycotina</taxon>
        <taxon>Tremellomycetes</taxon>
        <taxon>Trichosporonales</taxon>
        <taxon>Trichosporonaceae</taxon>
        <taxon>Vanrija</taxon>
    </lineage>
</organism>
<reference evidence="2 3" key="1">
    <citation type="submission" date="2023-08" db="EMBL/GenBank/DDBJ databases">
        <title>Annotated Genome Sequence of Vanrija albida AlHP1.</title>
        <authorList>
            <person name="Herzog R."/>
        </authorList>
    </citation>
    <scope>NUCLEOTIDE SEQUENCE [LARGE SCALE GENOMIC DNA]</scope>
    <source>
        <strain evidence="2 3">AlHP1</strain>
    </source>
</reference>
<gene>
    <name evidence="2" type="ORF">Q8F55_001686</name>
</gene>
<dbReference type="RefSeq" id="XP_069210688.1">
    <property type="nucleotide sequence ID" value="XM_069350302.1"/>
</dbReference>
<keyword evidence="3" id="KW-1185">Reference proteome</keyword>
<feature type="compositionally biased region" description="Low complexity" evidence="1">
    <location>
        <begin position="176"/>
        <end position="186"/>
    </location>
</feature>
<protein>
    <submittedName>
        <fullName evidence="2">Uncharacterized protein</fullName>
    </submittedName>
</protein>
<evidence type="ECO:0000313" key="3">
    <source>
        <dbReference type="Proteomes" id="UP001565368"/>
    </source>
</evidence>
<feature type="compositionally biased region" description="Basic and acidic residues" evidence="1">
    <location>
        <begin position="216"/>
        <end position="225"/>
    </location>
</feature>
<proteinExistence type="predicted"/>
<sequence>MPITAPTYLQPLNVPPNFVSFGKAILVYVHGRTLAVRRTAGTQPTETPCTRLCWRAWERPWLNAHLVRRLEELAHELVMCEDTRFTKPPPLGWDQHSICPIIGLPVRIHNPACDECRGRLEIFAKLTVTLPPTNGQPKASADNDSDWEIFAPQQSDEEETGSIGQAREGAEEETNADAGASAVAGAEADEKAGASAEAGAEADEKAGASAEAGAAADEKAGKEAAKAVVPRFKIRVGGTYHLEDEPRFPRQPPPSPVMRPN</sequence>
<evidence type="ECO:0000256" key="1">
    <source>
        <dbReference type="SAM" id="MobiDB-lite"/>
    </source>
</evidence>
<accession>A0ABR3Q7N5</accession>
<feature type="region of interest" description="Disordered" evidence="1">
    <location>
        <begin position="152"/>
        <end position="261"/>
    </location>
</feature>
<comment type="caution">
    <text evidence="2">The sequence shown here is derived from an EMBL/GenBank/DDBJ whole genome shotgun (WGS) entry which is preliminary data.</text>
</comment>
<name>A0ABR3Q7N5_9TREE</name>